<accession>A0ABQ1K3W5</accession>
<sequence>MDINADIERPKREEVRVEEKSKHGYCIRTGQQIPFNPQQPLSRDAWRVWNEFGNVDFPEKFCHKTGEKSNGKTSMRNPILK</sequence>
<organism evidence="2 3">
    <name type="scientific">Flavobacterium suaedae</name>
    <dbReference type="NCBI Taxonomy" id="1767027"/>
    <lineage>
        <taxon>Bacteria</taxon>
        <taxon>Pseudomonadati</taxon>
        <taxon>Bacteroidota</taxon>
        <taxon>Flavobacteriia</taxon>
        <taxon>Flavobacteriales</taxon>
        <taxon>Flavobacteriaceae</taxon>
        <taxon>Flavobacterium</taxon>
    </lineage>
</organism>
<gene>
    <name evidence="2" type="ORF">GCM10007424_25650</name>
</gene>
<keyword evidence="3" id="KW-1185">Reference proteome</keyword>
<name>A0ABQ1K3W5_9FLAO</name>
<dbReference type="EMBL" id="BMJE01000007">
    <property type="protein sequence ID" value="GGB84481.1"/>
    <property type="molecule type" value="Genomic_DNA"/>
</dbReference>
<evidence type="ECO:0000313" key="2">
    <source>
        <dbReference type="EMBL" id="GGB84481.1"/>
    </source>
</evidence>
<reference evidence="3" key="1">
    <citation type="journal article" date="2019" name="Int. J. Syst. Evol. Microbiol.">
        <title>The Global Catalogue of Microorganisms (GCM) 10K type strain sequencing project: providing services to taxonomists for standard genome sequencing and annotation.</title>
        <authorList>
            <consortium name="The Broad Institute Genomics Platform"/>
            <consortium name="The Broad Institute Genome Sequencing Center for Infectious Disease"/>
            <person name="Wu L."/>
            <person name="Ma J."/>
        </authorList>
    </citation>
    <scope>NUCLEOTIDE SEQUENCE [LARGE SCALE GENOMIC DNA]</scope>
    <source>
        <strain evidence="3">CGMCC 1.15461</strain>
    </source>
</reference>
<dbReference type="Proteomes" id="UP000615760">
    <property type="component" value="Unassembled WGS sequence"/>
</dbReference>
<dbReference type="RefSeq" id="WP_229665952.1">
    <property type="nucleotide sequence ID" value="NZ_BMJE01000007.1"/>
</dbReference>
<proteinExistence type="predicted"/>
<feature type="region of interest" description="Disordered" evidence="1">
    <location>
        <begin position="62"/>
        <end position="81"/>
    </location>
</feature>
<evidence type="ECO:0000313" key="3">
    <source>
        <dbReference type="Proteomes" id="UP000615760"/>
    </source>
</evidence>
<comment type="caution">
    <text evidence="2">The sequence shown here is derived from an EMBL/GenBank/DDBJ whole genome shotgun (WGS) entry which is preliminary data.</text>
</comment>
<feature type="compositionally biased region" description="Polar residues" evidence="1">
    <location>
        <begin position="71"/>
        <end position="81"/>
    </location>
</feature>
<evidence type="ECO:0000256" key="1">
    <source>
        <dbReference type="SAM" id="MobiDB-lite"/>
    </source>
</evidence>
<protein>
    <submittedName>
        <fullName evidence="2">Uncharacterized protein</fullName>
    </submittedName>
</protein>